<gene>
    <name evidence="1" type="ORF">HMPREF9436_03380</name>
</gene>
<dbReference type="BioCyc" id="FCF748224-HMP:GTSS-2352-MONOMER"/>
<proteinExistence type="predicted"/>
<dbReference type="RefSeq" id="WP_005946607.1">
    <property type="nucleotide sequence ID" value="NZ_GL538351.1"/>
</dbReference>
<comment type="caution">
    <text evidence="1">The sequence shown here is derived from an EMBL/GenBank/DDBJ whole genome shotgun (WGS) entry which is preliminary data.</text>
</comment>
<evidence type="ECO:0000313" key="1">
    <source>
        <dbReference type="EMBL" id="EFQ05192.1"/>
    </source>
</evidence>
<sequence length="152" mass="17144">MDAKQFEADIQYLGSFLTECSFDNNIIDAVSQCELTHQLSVSISEQVPIDDPSKKAAYVRLILDGVYSLQDGSEASCKYHMVIHGKFMIDKSVPDEDFETKLWFNGSAAVYGIARSKMEVMSSMVLNHGKIELPMVNMYELLKAQFEKENKS</sequence>
<dbReference type="AlphaFoldDB" id="E2ZNU9"/>
<protein>
    <submittedName>
        <fullName evidence="1">Uncharacterized protein</fullName>
    </submittedName>
</protein>
<dbReference type="SUPFAM" id="SSF54611">
    <property type="entry name" value="SecB-like"/>
    <property type="match status" value="1"/>
</dbReference>
<name>E2ZNU9_9FIRM</name>
<dbReference type="STRING" id="748224.HMPREF9436_03380"/>
<dbReference type="Gene3D" id="3.10.420.10">
    <property type="entry name" value="SecB-like"/>
    <property type="match status" value="1"/>
</dbReference>
<dbReference type="Proteomes" id="UP000006028">
    <property type="component" value="Unassembled WGS sequence"/>
</dbReference>
<dbReference type="HOGENOM" id="CLU_1719626_0_0_9"/>
<organism evidence="1 2">
    <name type="scientific">Faecalibacterium cf. prausnitzii KLE1255</name>
    <dbReference type="NCBI Taxonomy" id="748224"/>
    <lineage>
        <taxon>Bacteria</taxon>
        <taxon>Bacillati</taxon>
        <taxon>Bacillota</taxon>
        <taxon>Clostridia</taxon>
        <taxon>Eubacteriales</taxon>
        <taxon>Oscillospiraceae</taxon>
        <taxon>Faecalibacterium</taxon>
    </lineage>
</organism>
<dbReference type="EMBL" id="AECU01000248">
    <property type="protein sequence ID" value="EFQ05192.1"/>
    <property type="molecule type" value="Genomic_DNA"/>
</dbReference>
<dbReference type="InterPro" id="IPR035958">
    <property type="entry name" value="SecB-like_sf"/>
</dbReference>
<reference evidence="1 2" key="1">
    <citation type="submission" date="2010-08" db="EMBL/GenBank/DDBJ databases">
        <authorList>
            <person name="Weinstock G."/>
            <person name="Sodergren E."/>
            <person name="Clifton S."/>
            <person name="Fulton L."/>
            <person name="Fulton B."/>
            <person name="Courtney L."/>
            <person name="Fronick C."/>
            <person name="Harrison M."/>
            <person name="Strong C."/>
            <person name="Farmer C."/>
            <person name="Delahaunty K."/>
            <person name="Markovic C."/>
            <person name="Hall O."/>
            <person name="Minx P."/>
            <person name="Tomlinson C."/>
            <person name="Mitreva M."/>
            <person name="Hou S."/>
            <person name="Chen J."/>
            <person name="Wollam A."/>
            <person name="Pepin K.H."/>
            <person name="Johnson M."/>
            <person name="Bhonagiri V."/>
            <person name="Zhang X."/>
            <person name="Suruliraj S."/>
            <person name="Warren W."/>
            <person name="Chinwalla A."/>
            <person name="Mardis E.R."/>
            <person name="Wilson R.K."/>
        </authorList>
    </citation>
    <scope>NUCLEOTIDE SEQUENCE [LARGE SCALE GENOMIC DNA]</scope>
    <source>
        <strain evidence="1 2">KLE1255</strain>
    </source>
</reference>
<accession>E2ZNU9</accession>
<evidence type="ECO:0000313" key="2">
    <source>
        <dbReference type="Proteomes" id="UP000006028"/>
    </source>
</evidence>